<dbReference type="SUPFAM" id="SSF111126">
    <property type="entry name" value="Ligand-binding domain in the NO signalling and Golgi transport"/>
    <property type="match status" value="1"/>
</dbReference>
<dbReference type="AlphaFoldDB" id="A0A8J3DBH5"/>
<organism evidence="2 3">
    <name type="scientific">Cerasicoccus arenae</name>
    <dbReference type="NCBI Taxonomy" id="424488"/>
    <lineage>
        <taxon>Bacteria</taxon>
        <taxon>Pseudomonadati</taxon>
        <taxon>Verrucomicrobiota</taxon>
        <taxon>Opitutia</taxon>
        <taxon>Puniceicoccales</taxon>
        <taxon>Cerasicoccaceae</taxon>
        <taxon>Cerasicoccus</taxon>
    </lineage>
</organism>
<dbReference type="InterPro" id="IPR024096">
    <property type="entry name" value="NO_sig/Golgi_transp_ligand-bd"/>
</dbReference>
<evidence type="ECO:0000313" key="3">
    <source>
        <dbReference type="Proteomes" id="UP000642829"/>
    </source>
</evidence>
<accession>A0A8J3DBH5</accession>
<dbReference type="EMBL" id="BMXG01000009">
    <property type="protein sequence ID" value="GHC01239.1"/>
    <property type="molecule type" value="Genomic_DNA"/>
</dbReference>
<dbReference type="RefSeq" id="WP_189514079.1">
    <property type="nucleotide sequence ID" value="NZ_BMXG01000009.1"/>
</dbReference>
<reference evidence="2" key="2">
    <citation type="submission" date="2020-09" db="EMBL/GenBank/DDBJ databases">
        <authorList>
            <person name="Sun Q."/>
            <person name="Kim S."/>
        </authorList>
    </citation>
    <scope>NUCLEOTIDE SEQUENCE</scope>
    <source>
        <strain evidence="2">KCTC 12870</strain>
    </source>
</reference>
<sequence>MPVLHNNQRNREQFLRELVSELASTLQDVVGMEEAEGFIKMVGLRIGQQINEDYTTAADVGKWSQQDLTDVLIDLKAKIDGDFTVESIEEDRIVLVNKRCPFGDMVLGRPTLCHMTSSVFGQIAASHFNYANVEITESIARGDNRCRVVIGLNPSIANQGSVHFHRGKF</sequence>
<protein>
    <recommendedName>
        <fullName evidence="1">Metanogen output domain-containing protein</fullName>
    </recommendedName>
</protein>
<dbReference type="Gene3D" id="3.30.1380.20">
    <property type="entry name" value="Trafficking protein particle complex subunit 3"/>
    <property type="match status" value="1"/>
</dbReference>
<evidence type="ECO:0000259" key="1">
    <source>
        <dbReference type="Pfam" id="PF18546"/>
    </source>
</evidence>
<feature type="domain" description="Metanogen output" evidence="1">
    <location>
        <begin position="19"/>
        <end position="150"/>
    </location>
</feature>
<dbReference type="Proteomes" id="UP000642829">
    <property type="component" value="Unassembled WGS sequence"/>
</dbReference>
<name>A0A8J3DBH5_9BACT</name>
<proteinExistence type="predicted"/>
<gene>
    <name evidence="2" type="ORF">GCM10007047_17100</name>
</gene>
<reference evidence="2" key="1">
    <citation type="journal article" date="2014" name="Int. J. Syst. Evol. Microbiol.">
        <title>Complete genome sequence of Corynebacterium casei LMG S-19264T (=DSM 44701T), isolated from a smear-ripened cheese.</title>
        <authorList>
            <consortium name="US DOE Joint Genome Institute (JGI-PGF)"/>
            <person name="Walter F."/>
            <person name="Albersmeier A."/>
            <person name="Kalinowski J."/>
            <person name="Ruckert C."/>
        </authorList>
    </citation>
    <scope>NUCLEOTIDE SEQUENCE</scope>
    <source>
        <strain evidence="2">KCTC 12870</strain>
    </source>
</reference>
<evidence type="ECO:0000313" key="2">
    <source>
        <dbReference type="EMBL" id="GHC01239.1"/>
    </source>
</evidence>
<keyword evidence="3" id="KW-1185">Reference proteome</keyword>
<dbReference type="InterPro" id="IPR041359">
    <property type="entry name" value="MetOD1"/>
</dbReference>
<dbReference type="Pfam" id="PF18546">
    <property type="entry name" value="MetOD1"/>
    <property type="match status" value="1"/>
</dbReference>
<comment type="caution">
    <text evidence="2">The sequence shown here is derived from an EMBL/GenBank/DDBJ whole genome shotgun (WGS) entry which is preliminary data.</text>
</comment>